<feature type="compositionally biased region" description="Low complexity" evidence="4">
    <location>
        <begin position="289"/>
        <end position="306"/>
    </location>
</feature>
<reference evidence="6 7" key="1">
    <citation type="submission" date="2019-03" db="EMBL/GenBank/DDBJ databases">
        <title>Genomic Encyclopedia of Type Strains, Phase IV (KMG-IV): sequencing the most valuable type-strain genomes for metagenomic binning, comparative biology and taxonomic classification.</title>
        <authorList>
            <person name="Goeker M."/>
        </authorList>
    </citation>
    <scope>NUCLEOTIDE SEQUENCE [LARGE SCALE GENOMIC DNA]</scope>
    <source>
        <strain evidence="6 7">DSM 1837</strain>
    </source>
</reference>
<evidence type="ECO:0000256" key="4">
    <source>
        <dbReference type="SAM" id="MobiDB-lite"/>
    </source>
</evidence>
<dbReference type="EMBL" id="SLXH01000001">
    <property type="protein sequence ID" value="TCP20578.1"/>
    <property type="molecule type" value="Genomic_DNA"/>
</dbReference>
<proteinExistence type="predicted"/>
<evidence type="ECO:0000256" key="2">
    <source>
        <dbReference type="ARBA" id="ARBA00022884"/>
    </source>
</evidence>
<dbReference type="AlphaFoldDB" id="A0A4R2NH48"/>
<dbReference type="Proteomes" id="UP000295182">
    <property type="component" value="Unassembled WGS sequence"/>
</dbReference>
<keyword evidence="1" id="KW-0963">Cytoplasm</keyword>
<dbReference type="InterPro" id="IPR023529">
    <property type="entry name" value="ProQ"/>
</dbReference>
<feature type="region of interest" description="Disordered" evidence="4">
    <location>
        <begin position="286"/>
        <end position="306"/>
    </location>
</feature>
<evidence type="ECO:0000256" key="3">
    <source>
        <dbReference type="ARBA" id="ARBA00023186"/>
    </source>
</evidence>
<feature type="domain" description="ProQ/FinO" evidence="5">
    <location>
        <begin position="93"/>
        <end position="203"/>
    </location>
</feature>
<dbReference type="InterPro" id="IPR016103">
    <property type="entry name" value="ProQ/FinO"/>
</dbReference>
<organism evidence="6 7">
    <name type="scientific">Simplicispira metamorpha</name>
    <dbReference type="NCBI Taxonomy" id="80881"/>
    <lineage>
        <taxon>Bacteria</taxon>
        <taxon>Pseudomonadati</taxon>
        <taxon>Pseudomonadota</taxon>
        <taxon>Betaproteobacteria</taxon>
        <taxon>Burkholderiales</taxon>
        <taxon>Comamonadaceae</taxon>
        <taxon>Simplicispira</taxon>
    </lineage>
</organism>
<dbReference type="Gene3D" id="1.10.1710.10">
    <property type="entry name" value="ProQ/FinO domain"/>
    <property type="match status" value="1"/>
</dbReference>
<feature type="region of interest" description="Disordered" evidence="4">
    <location>
        <begin position="1"/>
        <end position="96"/>
    </location>
</feature>
<dbReference type="InterPro" id="IPR036442">
    <property type="entry name" value="ProQ/FinO_sf"/>
</dbReference>
<feature type="compositionally biased region" description="Low complexity" evidence="4">
    <location>
        <begin position="12"/>
        <end position="51"/>
    </location>
</feature>
<dbReference type="Pfam" id="PF04352">
    <property type="entry name" value="ProQ"/>
    <property type="match status" value="1"/>
</dbReference>
<dbReference type="GO" id="GO:0010608">
    <property type="term" value="P:post-transcriptional regulation of gene expression"/>
    <property type="evidence" value="ECO:0007669"/>
    <property type="project" value="InterPro"/>
</dbReference>
<evidence type="ECO:0000256" key="1">
    <source>
        <dbReference type="ARBA" id="ARBA00022490"/>
    </source>
</evidence>
<feature type="compositionally biased region" description="Basic residues" evidence="4">
    <location>
        <begin position="53"/>
        <end position="65"/>
    </location>
</feature>
<evidence type="ECO:0000313" key="7">
    <source>
        <dbReference type="Proteomes" id="UP000295182"/>
    </source>
</evidence>
<sequence>MTDSVPHPEQTAAPAAPDAAAPAAAAAVATIAPGEGAPAAAQADSRPAGASRRGGRGGRGGRGRKPANSSSAAAAATEGDAPAAADGAATARRAPRPIPPTLEKLAELYPQLFGAVFLPLKRGIFQDLQAAHPDLFEREALKLALGIHTRSTRYLQCVAAGQQRHDLQGQPVEAMAPEHIHQALVEVYRRRQGRSSEDLLPKLRARIVANIEASGLTREDYAERVRNRDEAANALLDEALAELAAKTAREEALLRTFEASGKTVEEFADMYGMDARTVTRTLHSARTRAAAPVVEPAAPEAAPDAA</sequence>
<gene>
    <name evidence="6" type="ORF">EV674_101233</name>
</gene>
<evidence type="ECO:0000259" key="5">
    <source>
        <dbReference type="SMART" id="SM00945"/>
    </source>
</evidence>
<accession>A0A4R2NH48</accession>
<keyword evidence="3" id="KW-0143">Chaperone</keyword>
<keyword evidence="2" id="KW-0694">RNA-binding</keyword>
<name>A0A4R2NH48_9BURK</name>
<evidence type="ECO:0000313" key="6">
    <source>
        <dbReference type="EMBL" id="TCP20578.1"/>
    </source>
</evidence>
<dbReference type="GO" id="GO:0034057">
    <property type="term" value="F:RNA strand-exchange activity"/>
    <property type="evidence" value="ECO:0007669"/>
    <property type="project" value="InterPro"/>
</dbReference>
<dbReference type="SUPFAM" id="SSF48657">
    <property type="entry name" value="FinO-like"/>
    <property type="match status" value="1"/>
</dbReference>
<comment type="caution">
    <text evidence="6">The sequence shown here is derived from an EMBL/GenBank/DDBJ whole genome shotgun (WGS) entry which is preliminary data.</text>
</comment>
<keyword evidence="7" id="KW-1185">Reference proteome</keyword>
<feature type="compositionally biased region" description="Low complexity" evidence="4">
    <location>
        <begin position="72"/>
        <end position="92"/>
    </location>
</feature>
<dbReference type="PANTHER" id="PTHR38106">
    <property type="entry name" value="RNA CHAPERONE PROQ"/>
    <property type="match status" value="1"/>
</dbReference>
<dbReference type="SMART" id="SM00945">
    <property type="entry name" value="ProQ"/>
    <property type="match status" value="1"/>
</dbReference>
<dbReference type="GO" id="GO:0005829">
    <property type="term" value="C:cytosol"/>
    <property type="evidence" value="ECO:0007669"/>
    <property type="project" value="TreeGrafter"/>
</dbReference>
<dbReference type="GO" id="GO:0033592">
    <property type="term" value="F:RNA strand annealing activity"/>
    <property type="evidence" value="ECO:0007669"/>
    <property type="project" value="InterPro"/>
</dbReference>
<dbReference type="OrthoDB" id="9180746at2"/>
<dbReference type="RefSeq" id="WP_119013590.1">
    <property type="nucleotide sequence ID" value="NZ_QXNC01000019.1"/>
</dbReference>
<dbReference type="PANTHER" id="PTHR38106:SF1">
    <property type="entry name" value="RNA CHAPERONE PROQ"/>
    <property type="match status" value="1"/>
</dbReference>
<protein>
    <submittedName>
        <fullName evidence="6">ProQ/FINO family protein</fullName>
    </submittedName>
</protein>